<feature type="transmembrane region" description="Helical" evidence="2">
    <location>
        <begin position="156"/>
        <end position="175"/>
    </location>
</feature>
<dbReference type="Proteomes" id="UP000033497">
    <property type="component" value="Unassembled WGS sequence"/>
</dbReference>
<comment type="caution">
    <text evidence="3">The sequence shown here is derived from an EMBL/GenBank/DDBJ whole genome shotgun (WGS) entry which is preliminary data.</text>
</comment>
<accession>A0ABR5DM55</accession>
<evidence type="ECO:0000313" key="4">
    <source>
        <dbReference type="Proteomes" id="UP000033497"/>
    </source>
</evidence>
<keyword evidence="2" id="KW-1133">Transmembrane helix</keyword>
<gene>
    <name evidence="3" type="ORF">MB09_01460</name>
</gene>
<name>A0ABR5DM55_9FLAO</name>
<reference evidence="3 4" key="1">
    <citation type="submission" date="2014-10" db="EMBL/GenBank/DDBJ databases">
        <title>Genome sequencing of Vitellibacter vladivostokensis KMM 3516.</title>
        <authorList>
            <person name="Thevarajoo S."/>
            <person name="Selvaratnam C."/>
            <person name="Goh K.M."/>
            <person name="Chong C.S."/>
        </authorList>
    </citation>
    <scope>NUCLEOTIDE SEQUENCE [LARGE SCALE GENOMIC DNA]</scope>
    <source>
        <strain evidence="3 4">KMM 3516</strain>
    </source>
</reference>
<evidence type="ECO:0000256" key="1">
    <source>
        <dbReference type="SAM" id="Coils"/>
    </source>
</evidence>
<evidence type="ECO:0000313" key="3">
    <source>
        <dbReference type="EMBL" id="KJJ39865.1"/>
    </source>
</evidence>
<keyword evidence="2" id="KW-0812">Transmembrane</keyword>
<sequence>MELPKKIIKLRDLFNTVLYKSDVYISVDLNPDEYKHYNFVFHYSNSEYEMKIKISQDEDLEKIVLHSLIGLKHKYKYMRAFSSSFYSSLETCQKNWEQKNKEEKKILPRKILEQHINKVKEGERDLARKIEQLEKQENAGKRNNNSQKPSFDSKDILIWLAVIGFWVFIFSGVIWPDKKNYSNGRTLDCSKPENSYQCDLLEQKIYESEIQDSQFNRLPY</sequence>
<keyword evidence="1" id="KW-0175">Coiled coil</keyword>
<dbReference type="RefSeq" id="WP_045079075.1">
    <property type="nucleotide sequence ID" value="NZ_JSVU01000001.1"/>
</dbReference>
<dbReference type="EMBL" id="JSVU01000001">
    <property type="protein sequence ID" value="KJJ39865.1"/>
    <property type="molecule type" value="Genomic_DNA"/>
</dbReference>
<protein>
    <submittedName>
        <fullName evidence="3">Uncharacterized protein</fullName>
    </submittedName>
</protein>
<evidence type="ECO:0000256" key="2">
    <source>
        <dbReference type="SAM" id="Phobius"/>
    </source>
</evidence>
<keyword evidence="2" id="KW-0472">Membrane</keyword>
<proteinExistence type="predicted"/>
<keyword evidence="4" id="KW-1185">Reference proteome</keyword>
<feature type="coiled-coil region" evidence="1">
    <location>
        <begin position="112"/>
        <end position="143"/>
    </location>
</feature>
<organism evidence="3 4">
    <name type="scientific">Aequorivita vladivostokensis</name>
    <dbReference type="NCBI Taxonomy" id="171194"/>
    <lineage>
        <taxon>Bacteria</taxon>
        <taxon>Pseudomonadati</taxon>
        <taxon>Bacteroidota</taxon>
        <taxon>Flavobacteriia</taxon>
        <taxon>Flavobacteriales</taxon>
        <taxon>Flavobacteriaceae</taxon>
        <taxon>Aequorivita</taxon>
    </lineage>
</organism>